<accession>A0ABU0SWS5</accession>
<dbReference type="Pfam" id="PF01548">
    <property type="entry name" value="DEDD_Tnp_IS110"/>
    <property type="match status" value="1"/>
</dbReference>
<evidence type="ECO:0000259" key="2">
    <source>
        <dbReference type="Pfam" id="PF02371"/>
    </source>
</evidence>
<dbReference type="InterPro" id="IPR003346">
    <property type="entry name" value="Transposase_20"/>
</dbReference>
<gene>
    <name evidence="3" type="ORF">QF035_005586</name>
    <name evidence="4" type="ORF">QF035_006691</name>
</gene>
<proteinExistence type="predicted"/>
<dbReference type="NCBIfam" id="NF033542">
    <property type="entry name" value="transpos_IS110"/>
    <property type="match status" value="1"/>
</dbReference>
<dbReference type="Pfam" id="PF02371">
    <property type="entry name" value="Transposase_20"/>
    <property type="match status" value="1"/>
</dbReference>
<organism evidence="3 5">
    <name type="scientific">Streptomyces umbrinus</name>
    <dbReference type="NCBI Taxonomy" id="67370"/>
    <lineage>
        <taxon>Bacteria</taxon>
        <taxon>Bacillati</taxon>
        <taxon>Actinomycetota</taxon>
        <taxon>Actinomycetes</taxon>
        <taxon>Kitasatosporales</taxon>
        <taxon>Streptomycetaceae</taxon>
        <taxon>Streptomyces</taxon>
        <taxon>Streptomyces phaeochromogenes group</taxon>
    </lineage>
</organism>
<dbReference type="InterPro" id="IPR002525">
    <property type="entry name" value="Transp_IS110-like_N"/>
</dbReference>
<dbReference type="EMBL" id="JAUSZI010000002">
    <property type="protein sequence ID" value="MDQ1029109.1"/>
    <property type="molecule type" value="Genomic_DNA"/>
</dbReference>
<feature type="domain" description="Transposase IS110-like N-terminal" evidence="1">
    <location>
        <begin position="11"/>
        <end position="170"/>
    </location>
</feature>
<dbReference type="Proteomes" id="UP001230328">
    <property type="component" value="Unassembled WGS sequence"/>
</dbReference>
<dbReference type="PANTHER" id="PTHR33055:SF3">
    <property type="entry name" value="PUTATIVE TRANSPOSASE FOR IS117-RELATED"/>
    <property type="match status" value="1"/>
</dbReference>
<name>A0ABU0SWS5_9ACTN</name>
<keyword evidence="5" id="KW-1185">Reference proteome</keyword>
<dbReference type="PANTHER" id="PTHR33055">
    <property type="entry name" value="TRANSPOSASE FOR INSERTION SEQUENCE ELEMENT IS1111A"/>
    <property type="match status" value="1"/>
</dbReference>
<dbReference type="EMBL" id="JAUSZI010000002">
    <property type="protein sequence ID" value="MDQ1028004.1"/>
    <property type="molecule type" value="Genomic_DNA"/>
</dbReference>
<evidence type="ECO:0000313" key="4">
    <source>
        <dbReference type="EMBL" id="MDQ1029109.1"/>
    </source>
</evidence>
<feature type="domain" description="Transposase IS116/IS110/IS902 C-terminal" evidence="2">
    <location>
        <begin position="282"/>
        <end position="365"/>
    </location>
</feature>
<reference evidence="3 5" key="1">
    <citation type="submission" date="2023-07" db="EMBL/GenBank/DDBJ databases">
        <title>Comparative genomics of wheat-associated soil bacteria to identify genetic determinants of phenazine resistance.</title>
        <authorList>
            <person name="Mouncey N."/>
        </authorList>
    </citation>
    <scope>NUCLEOTIDE SEQUENCE [LARGE SCALE GENOMIC DNA]</scope>
    <source>
        <strain evidence="3 5">V2I4</strain>
    </source>
</reference>
<evidence type="ECO:0000259" key="1">
    <source>
        <dbReference type="Pfam" id="PF01548"/>
    </source>
</evidence>
<evidence type="ECO:0000313" key="3">
    <source>
        <dbReference type="EMBL" id="MDQ1028004.1"/>
    </source>
</evidence>
<dbReference type="InterPro" id="IPR047650">
    <property type="entry name" value="Transpos_IS110"/>
</dbReference>
<evidence type="ECO:0000313" key="5">
    <source>
        <dbReference type="Proteomes" id="UP001230328"/>
    </source>
</evidence>
<sequence length="415" mass="45616">MPCKEGKLLLIGDDWAEDHHDIEVQDEAGRKLAAARLPEGVQGIAKLHELLAKHGGRDLDPAAVVMGIETDRGSWVQTLIASGYQVYAINPRQVARFKERYGTSGAKSDKGDAHALADMVRIDRDQLRPVAGDSEQAQAVKVVARAHQTMIWERTRTFQRLRSTLREYFPAALSAYADLELTSTDALELLIKAPTPAVGAKLTRTQITAVLARHRRRHRDAKAATIQTALREPQLGLPEPVTAAYAATATAHARLIIALNEQIAALEVQVKAHFLAHPDAEIYLSMPGIAEITGARVLAEFGDDPSRYASAKARKNYAGTSPVTRASGKSRTVQARYVRNNRLADALQRQAFAALRASPGARHYYDKQRARETGYNPALRQVGNRLVGILHGCLKTRTHYDEATAWSHHTHTHAA</sequence>
<protein>
    <submittedName>
        <fullName evidence="3">Transposase</fullName>
    </submittedName>
</protein>
<comment type="caution">
    <text evidence="3">The sequence shown here is derived from an EMBL/GenBank/DDBJ whole genome shotgun (WGS) entry which is preliminary data.</text>
</comment>